<dbReference type="HAMAP" id="MF_00310">
    <property type="entry name" value="ATP_synth_B_arch"/>
    <property type="match status" value="1"/>
</dbReference>
<gene>
    <name evidence="5" type="primary">atpB</name>
    <name evidence="9" type="ORF">DSOUD_0083</name>
</gene>
<evidence type="ECO:0000256" key="4">
    <source>
        <dbReference type="ARBA" id="ARBA00059599"/>
    </source>
</evidence>
<reference evidence="9 10" key="1">
    <citation type="submission" date="2015-07" db="EMBL/GenBank/DDBJ databases">
        <title>Isolation and Genomic Characterization of a Novel Halophilic Metal-Reducing Deltaproteobacterium from the Deep Subsurface.</title>
        <authorList>
            <person name="Badalamenti J.P."/>
            <person name="Summers Z.M."/>
            <person name="Gralnick J.A."/>
            <person name="Bond D.R."/>
        </authorList>
    </citation>
    <scope>NUCLEOTIDE SEQUENCE [LARGE SCALE GENOMIC DNA]</scope>
    <source>
        <strain evidence="9 10">WTL</strain>
    </source>
</reference>
<dbReference type="InterPro" id="IPR000194">
    <property type="entry name" value="ATPase_F1/V1/A1_a/bsu_nucl-bd"/>
</dbReference>
<keyword evidence="10" id="KW-1185">Reference proteome</keyword>
<accession>A0A0M4CYK3</accession>
<comment type="similarity">
    <text evidence="1 5">Belongs to the ATPase alpha/beta chains family.</text>
</comment>
<name>A0A0M4CYK3_9BACT</name>
<dbReference type="Gene3D" id="3.40.50.12240">
    <property type="match status" value="1"/>
</dbReference>
<evidence type="ECO:0000256" key="3">
    <source>
        <dbReference type="ARBA" id="ARBA00023065"/>
    </source>
</evidence>
<dbReference type="InterPro" id="IPR022879">
    <property type="entry name" value="V-ATPase_su_B/beta"/>
</dbReference>
<dbReference type="KEGG" id="des:DSOUD_0083"/>
<dbReference type="SUPFAM" id="SSF52540">
    <property type="entry name" value="P-loop containing nucleoside triphosphate hydrolases"/>
    <property type="match status" value="1"/>
</dbReference>
<dbReference type="OrthoDB" id="9801639at2"/>
<dbReference type="InterPro" id="IPR055190">
    <property type="entry name" value="ATP-synt_VA_C"/>
</dbReference>
<evidence type="ECO:0000259" key="7">
    <source>
        <dbReference type="Pfam" id="PF02874"/>
    </source>
</evidence>
<organism evidence="9 10">
    <name type="scientific">Desulfuromonas soudanensis</name>
    <dbReference type="NCBI Taxonomy" id="1603606"/>
    <lineage>
        <taxon>Bacteria</taxon>
        <taxon>Pseudomonadati</taxon>
        <taxon>Thermodesulfobacteriota</taxon>
        <taxon>Desulfuromonadia</taxon>
        <taxon>Desulfuromonadales</taxon>
        <taxon>Desulfuromonadaceae</taxon>
        <taxon>Desulfuromonas</taxon>
    </lineage>
</organism>
<evidence type="ECO:0000259" key="8">
    <source>
        <dbReference type="Pfam" id="PF22919"/>
    </source>
</evidence>
<dbReference type="EMBL" id="CP010802">
    <property type="protein sequence ID" value="ALC14884.1"/>
    <property type="molecule type" value="Genomic_DNA"/>
</dbReference>
<dbReference type="InterPro" id="IPR020003">
    <property type="entry name" value="ATPase_a/bsu_AS"/>
</dbReference>
<dbReference type="PANTHER" id="PTHR43389:SF4">
    <property type="entry name" value="V-TYPE PROTON ATPASE SUBUNIT B"/>
    <property type="match status" value="1"/>
</dbReference>
<keyword evidence="3 5" id="KW-0406">Ion transport</keyword>
<dbReference type="CDD" id="cd01135">
    <property type="entry name" value="V_A-ATPase_B"/>
    <property type="match status" value="1"/>
</dbReference>
<dbReference type="Proteomes" id="UP000057158">
    <property type="component" value="Chromosome"/>
</dbReference>
<keyword evidence="2 5" id="KW-0813">Transport</keyword>
<comment type="function">
    <text evidence="4 5">Produces ATP from ADP in the presence of a proton gradient across the membrane. The V-type beta chain is a regulatory subunit.</text>
</comment>
<dbReference type="PATRIC" id="fig|1603606.3.peg.93"/>
<evidence type="ECO:0000259" key="6">
    <source>
        <dbReference type="Pfam" id="PF00006"/>
    </source>
</evidence>
<dbReference type="PROSITE" id="PS00152">
    <property type="entry name" value="ATPASE_ALPHA_BETA"/>
    <property type="match status" value="1"/>
</dbReference>
<dbReference type="GO" id="GO:0042777">
    <property type="term" value="P:proton motive force-driven plasma membrane ATP synthesis"/>
    <property type="evidence" value="ECO:0007669"/>
    <property type="project" value="UniProtKB-UniRule"/>
</dbReference>
<keyword evidence="5" id="KW-0375">Hydrogen ion transport</keyword>
<dbReference type="GO" id="GO:0046933">
    <property type="term" value="F:proton-transporting ATP synthase activity, rotational mechanism"/>
    <property type="evidence" value="ECO:0007669"/>
    <property type="project" value="UniProtKB-UniRule"/>
</dbReference>
<dbReference type="SUPFAM" id="SSF47917">
    <property type="entry name" value="C-terminal domain of alpha and beta subunits of F1 ATP synthase"/>
    <property type="match status" value="1"/>
</dbReference>
<feature type="domain" description="ATPase F1/V1/A1 complex alpha/beta subunit nucleotide-binding" evidence="6">
    <location>
        <begin position="134"/>
        <end position="349"/>
    </location>
</feature>
<evidence type="ECO:0000256" key="1">
    <source>
        <dbReference type="ARBA" id="ARBA00008936"/>
    </source>
</evidence>
<dbReference type="RefSeq" id="WP_053549142.1">
    <property type="nucleotide sequence ID" value="NZ_CP010802.1"/>
</dbReference>
<sequence length="442" mass="48855">MRLAEHSYRTVAAIRGPLLFLEEVFSPRLGEEVLIVYPDGRTLEGEVLRIEESTVLVEVFGEPRGLDRERSRVIFSDAVKQAPLSAACIGRIFDGSFRPRDGLPMYIPERWEPVTGAPINPAARARPEQFIETGFAVIDGLNTLVKGQKLPIFSCSGLPSREIAAGILRQARLVDGGDFVVVFVALGLTYHNYAYYLEVLNGMGGGFVAFANLADDPVVERLLAPRLALAVAEYLAFERGMDVLVVITDMVNYCDALREVSAAREELPGRRGYPGYLYSDLASIYERAGRIKGQEGSVTMLPVVTMPEDDITHPIPDLTGYITEGQIVLSRELHRRGIFPPVDVLPSLSRLMQQGIGAGRTREDHRAIANRLYRAYARGRDLRKLEAIVGREGLPPREKQMLSFAEAFEERFVHQKERRTIGESLDAGLSLLQEAEGGGEGG</sequence>
<dbReference type="Pfam" id="PF00006">
    <property type="entry name" value="ATP-synt_ab"/>
    <property type="match status" value="1"/>
</dbReference>
<dbReference type="Pfam" id="PF02874">
    <property type="entry name" value="ATP-synt_ab_N"/>
    <property type="match status" value="1"/>
</dbReference>
<evidence type="ECO:0000256" key="2">
    <source>
        <dbReference type="ARBA" id="ARBA00022448"/>
    </source>
</evidence>
<dbReference type="InterPro" id="IPR004100">
    <property type="entry name" value="ATPase_F1/V1/A1_a/bsu_N"/>
</dbReference>
<protein>
    <recommendedName>
        <fullName evidence="5">V-type ATP synthase beta chain</fullName>
    </recommendedName>
    <alternativeName>
        <fullName evidence="5">V-ATPase subunit B</fullName>
    </alternativeName>
</protein>
<dbReference type="InterPro" id="IPR027417">
    <property type="entry name" value="P-loop_NTPase"/>
</dbReference>
<dbReference type="NCBIfam" id="NF003235">
    <property type="entry name" value="PRK04196.1"/>
    <property type="match status" value="1"/>
</dbReference>
<dbReference type="GO" id="GO:0005524">
    <property type="term" value="F:ATP binding"/>
    <property type="evidence" value="ECO:0007669"/>
    <property type="project" value="UniProtKB-UniRule"/>
</dbReference>
<evidence type="ECO:0000313" key="9">
    <source>
        <dbReference type="EMBL" id="ALC14884.1"/>
    </source>
</evidence>
<feature type="domain" description="ATP synthase A/B type C-terminal" evidence="8">
    <location>
        <begin position="355"/>
        <end position="433"/>
    </location>
</feature>
<evidence type="ECO:0000313" key="10">
    <source>
        <dbReference type="Proteomes" id="UP000057158"/>
    </source>
</evidence>
<feature type="domain" description="ATPase F1/V1/A1 complex alpha/beta subunit N-terminal" evidence="7">
    <location>
        <begin position="12"/>
        <end position="75"/>
    </location>
</feature>
<evidence type="ECO:0000256" key="5">
    <source>
        <dbReference type="HAMAP-Rule" id="MF_00310"/>
    </source>
</evidence>
<proteinExistence type="inferred from homology"/>
<dbReference type="CDD" id="cd18118">
    <property type="entry name" value="ATP-synt_V_A-type_beta_N"/>
    <property type="match status" value="1"/>
</dbReference>
<dbReference type="PANTHER" id="PTHR43389">
    <property type="entry name" value="V-TYPE PROTON ATPASE SUBUNIT B"/>
    <property type="match status" value="1"/>
</dbReference>
<dbReference type="STRING" id="1603606.DSOUD_0083"/>
<keyword evidence="5" id="KW-0066">ATP synthesis</keyword>
<dbReference type="Pfam" id="PF22919">
    <property type="entry name" value="ATP-synt_VA_C"/>
    <property type="match status" value="1"/>
</dbReference>
<dbReference type="AlphaFoldDB" id="A0A0M4CYK3"/>